<dbReference type="NCBIfam" id="TIGR03696">
    <property type="entry name" value="Rhs_assc_core"/>
    <property type="match status" value="1"/>
</dbReference>
<gene>
    <name evidence="5" type="ORF">BJ983_005661</name>
</gene>
<feature type="domain" description="Teneurin-like YD-shell" evidence="4">
    <location>
        <begin position="1040"/>
        <end position="1288"/>
    </location>
</feature>
<dbReference type="GO" id="GO:0004519">
    <property type="term" value="F:endonuclease activity"/>
    <property type="evidence" value="ECO:0007669"/>
    <property type="project" value="InterPro"/>
</dbReference>
<dbReference type="PRINTS" id="PR00394">
    <property type="entry name" value="RHSPROTEIN"/>
</dbReference>
<name>A0A7Y9E1L3_9PSEU</name>
<dbReference type="NCBIfam" id="TIGR01643">
    <property type="entry name" value="YD_repeat_2x"/>
    <property type="match status" value="9"/>
</dbReference>
<feature type="domain" description="DUF6531" evidence="3">
    <location>
        <begin position="336"/>
        <end position="407"/>
    </location>
</feature>
<feature type="region of interest" description="Disordered" evidence="2">
    <location>
        <begin position="1313"/>
        <end position="1350"/>
    </location>
</feature>
<evidence type="ECO:0000313" key="6">
    <source>
        <dbReference type="Proteomes" id="UP000535890"/>
    </source>
</evidence>
<keyword evidence="6" id="KW-1185">Reference proteome</keyword>
<accession>A0A7Y9E1L3</accession>
<dbReference type="Proteomes" id="UP000535890">
    <property type="component" value="Unassembled WGS sequence"/>
</dbReference>
<reference evidence="5 6" key="1">
    <citation type="submission" date="2020-07" db="EMBL/GenBank/DDBJ databases">
        <title>Sequencing the genomes of 1000 actinobacteria strains.</title>
        <authorList>
            <person name="Klenk H.-P."/>
        </authorList>
    </citation>
    <scope>NUCLEOTIDE SEQUENCE [LARGE SCALE GENOMIC DNA]</scope>
    <source>
        <strain evidence="5 6">DSM 45772</strain>
    </source>
</reference>
<evidence type="ECO:0000256" key="2">
    <source>
        <dbReference type="SAM" id="MobiDB-lite"/>
    </source>
</evidence>
<dbReference type="Gene3D" id="2.180.10.10">
    <property type="entry name" value="RHS repeat-associated core"/>
    <property type="match status" value="3"/>
</dbReference>
<dbReference type="EMBL" id="JACCBN010000001">
    <property type="protein sequence ID" value="NYD39559.1"/>
    <property type="molecule type" value="Genomic_DNA"/>
</dbReference>
<dbReference type="SUPFAM" id="SSF69322">
    <property type="entry name" value="Tricorn protease domain 2"/>
    <property type="match status" value="1"/>
</dbReference>
<organism evidence="5 6">
    <name type="scientific">Actinomycetospora corticicola</name>
    <dbReference type="NCBI Taxonomy" id="663602"/>
    <lineage>
        <taxon>Bacteria</taxon>
        <taxon>Bacillati</taxon>
        <taxon>Actinomycetota</taxon>
        <taxon>Actinomycetes</taxon>
        <taxon>Pseudonocardiales</taxon>
        <taxon>Pseudonocardiaceae</taxon>
        <taxon>Actinomycetospora</taxon>
    </lineage>
</organism>
<dbReference type="CDD" id="cd20745">
    <property type="entry name" value="FIX_RhsA_AHH_HNH-like"/>
    <property type="match status" value="1"/>
</dbReference>
<dbReference type="Pfam" id="PF20148">
    <property type="entry name" value="DUF6531"/>
    <property type="match status" value="1"/>
</dbReference>
<proteinExistence type="predicted"/>
<dbReference type="PANTHER" id="PTHR32305">
    <property type="match status" value="1"/>
</dbReference>
<dbReference type="InterPro" id="IPR050708">
    <property type="entry name" value="T6SS_VgrG/RHS"/>
</dbReference>
<dbReference type="InterPro" id="IPR031325">
    <property type="entry name" value="RHS_repeat"/>
</dbReference>
<dbReference type="Pfam" id="PF05593">
    <property type="entry name" value="RHS_repeat"/>
    <property type="match status" value="6"/>
</dbReference>
<evidence type="ECO:0000313" key="5">
    <source>
        <dbReference type="EMBL" id="NYD39559.1"/>
    </source>
</evidence>
<evidence type="ECO:0000259" key="4">
    <source>
        <dbReference type="Pfam" id="PF25023"/>
    </source>
</evidence>
<dbReference type="InterPro" id="IPR056823">
    <property type="entry name" value="TEN-like_YD-shell"/>
</dbReference>
<dbReference type="InterPro" id="IPR006530">
    <property type="entry name" value="YD"/>
</dbReference>
<evidence type="ECO:0000259" key="3">
    <source>
        <dbReference type="Pfam" id="PF20148"/>
    </source>
</evidence>
<dbReference type="InterPro" id="IPR045351">
    <property type="entry name" value="DUF6531"/>
</dbReference>
<evidence type="ECO:0000256" key="1">
    <source>
        <dbReference type="ARBA" id="ARBA00022737"/>
    </source>
</evidence>
<sequence length="1458" mass="154496">MPMPGDAGAVEAGATQLSSTAEQFTSAGEGIRAAGGGLGSAWTGGAATAATGQIAEIGSRAAIGADVSRLAGQALTTYANELRAAQEMFARGEEMVRQGEAELAAASARVAGLAGTAAPASQQQDAAMDAANLAVTVAQQKIDEGRALMERATQQELQANQAATSQVQAAQGQLAGMTAPVTGAAGGAPGAVAGAPGAPLGPPIHLAAAAPPAPPKAPEEESGFSWKDLGHAALDLAGLVPVVGEVADGANAAWYTAEGDYLNAGLSAAAMIPFAGWAAAGVKGGIKVADAVEAGSRLAPEAAAAIRTAPSPPSGMRIDMAPATRTPPAEGLVLREPVDMGTGHLLLPAVDVVLPGALPLVLERFHRSTYRSGRFFGPTWTSTLDQHVVVTADEIVLARADGMALHFPTTGGASREDPRWTLALDGTTPVVGNGDRRWHFGGAGEQRWLTAVVERGHRVDVDRLADGTPLEVVHGGGYRVRVLSERDRKVGYDLVGAGPDGEDRALVRFGYEAGNLTAVVASSGLPTRFGYDERGRITGWADRIGTWFRHEYDDHDRLVRQVGSGDTLNCTFAYSDDVVSCTDSLGHTTRYVHDEDGRVVRTIDPLGHERRSAYEGGRLVTETDELGRTTRFGHDALGVLDRVVRPDGSEVVEEHDDAGRPVRVRDADGAVWSHAYDGSGRRVATTDPLGATSRYEYDDGGLIAVVDALGGTTRVENDAAGLPVAVTDPVGAVTRWERDAFGRVVAETDPTGLLTRFSWTLEGRLATRTLPDGGVERRLYDGEGNLTSVTSATGAVTRFEHTHFDLVAARIEPDGSRFEQAWDTEMRLVGVTSPDGSRWTYEYDAAGRLVAETDYDGRRRTYDVDAAGQVRARTNALGETVTYGFTALGQVAERRARGSLTTYDHDPVGRLVRATTPDVDVVLTRDAVGRVVGEATNGRAVTSSYDPLGRRTERTTPAGQVSRWTYAPDSTVRSLVAGVEIGFDHDVAGRETRRRAGGGVVEQEWSAGRMVGQRIGDLSREYRYGADGALTGVGAREFDLDARGRVTAIRAGAWVEQYDYDALGNTTDASWPGADPDVSGPRSFRGTVLERAGRVSYAHDAEGRVVQRVRRRLGGRAETWRYEWDALDQLVGVTTPDGARWRYVYDAFGRRVSKVRDDGSEQVDFAWDGPTLVEEVRHTADGVSATTWDHVGLHPVAQRTRSRAAGQAEIDEAFFSIVTDLVGAPTELVSDDGSVVGQARRSLWGRTTWSGVSTPLLFPGQYLDPETGFAYNLHRYYDPDTARYLSQDPLGLAPAPNPAAYVHNPHTWADPLGLNPCAAQPPASGGGQPALPPGPSARQKALPPSSGLVDLASPNRRQHILFGDGPGRGGHYPPAQSGKTEFPARWGPEQTMHHVSDIATDPNAVVKGGGKGGGLFDKHGAPARFRHYGVRDGVSIKVVTEPAGEGIITAHPHSGAWN</sequence>
<keyword evidence="1" id="KW-0677">Repeat</keyword>
<dbReference type="Pfam" id="PF25023">
    <property type="entry name" value="TEN_YD-shell"/>
    <property type="match status" value="1"/>
</dbReference>
<dbReference type="PANTHER" id="PTHR32305:SF15">
    <property type="entry name" value="PROTEIN RHSA-RELATED"/>
    <property type="match status" value="1"/>
</dbReference>
<dbReference type="InterPro" id="IPR022385">
    <property type="entry name" value="Rhs_assc_core"/>
</dbReference>
<protein>
    <submittedName>
        <fullName evidence="5">RHS repeat-associated protein</fullName>
    </submittedName>
</protein>
<comment type="caution">
    <text evidence="5">The sequence shown here is derived from an EMBL/GenBank/DDBJ whole genome shotgun (WGS) entry which is preliminary data.</text>
</comment>